<dbReference type="RefSeq" id="WP_119770976.1">
    <property type="nucleotide sequence ID" value="NZ_QYUO01000002.1"/>
</dbReference>
<comment type="caution">
    <text evidence="1">The sequence shown here is derived from an EMBL/GenBank/DDBJ whole genome shotgun (WGS) entry which is preliminary data.</text>
</comment>
<organism evidence="1 2">
    <name type="scientific">Noviherbaspirillum saxi</name>
    <dbReference type="NCBI Taxonomy" id="2320863"/>
    <lineage>
        <taxon>Bacteria</taxon>
        <taxon>Pseudomonadati</taxon>
        <taxon>Pseudomonadota</taxon>
        <taxon>Betaproteobacteria</taxon>
        <taxon>Burkholderiales</taxon>
        <taxon>Oxalobacteraceae</taxon>
        <taxon>Noviherbaspirillum</taxon>
    </lineage>
</organism>
<name>A0A3A3FQ49_9BURK</name>
<dbReference type="OrthoDB" id="8527613at2"/>
<accession>A0A3A3FQ49</accession>
<sequence>MDLYIYYRIRSEHAEELRSRVSALQQCVLREYGIVTRIKRRPEEKDGLQTWMEVYLSVPTGFEATLDRLVAEAQLDALIDGPRHTEHFVDIAPCA</sequence>
<dbReference type="Pfam" id="PF16290">
    <property type="entry name" value="DUF4936"/>
    <property type="match status" value="1"/>
</dbReference>
<dbReference type="EMBL" id="QYUO01000002">
    <property type="protein sequence ID" value="RJF95829.1"/>
    <property type="molecule type" value="Genomic_DNA"/>
</dbReference>
<proteinExistence type="predicted"/>
<dbReference type="Proteomes" id="UP000265955">
    <property type="component" value="Unassembled WGS sequence"/>
</dbReference>
<reference evidence="2" key="1">
    <citation type="submission" date="2018-09" db="EMBL/GenBank/DDBJ databases">
        <authorList>
            <person name="Zhu H."/>
        </authorList>
    </citation>
    <scope>NUCLEOTIDE SEQUENCE [LARGE SCALE GENOMIC DNA]</scope>
    <source>
        <strain evidence="2">K1R23-30</strain>
    </source>
</reference>
<gene>
    <name evidence="1" type="ORF">D3871_20890</name>
</gene>
<protein>
    <submittedName>
        <fullName evidence="1">DUF4936 family protein</fullName>
    </submittedName>
</protein>
<evidence type="ECO:0000313" key="1">
    <source>
        <dbReference type="EMBL" id="RJF95829.1"/>
    </source>
</evidence>
<dbReference type="AlphaFoldDB" id="A0A3A3FQ49"/>
<dbReference type="InterPro" id="IPR032556">
    <property type="entry name" value="DUF4936"/>
</dbReference>
<keyword evidence="2" id="KW-1185">Reference proteome</keyword>
<evidence type="ECO:0000313" key="2">
    <source>
        <dbReference type="Proteomes" id="UP000265955"/>
    </source>
</evidence>